<keyword evidence="4" id="KW-1185">Reference proteome</keyword>
<dbReference type="AlphaFoldDB" id="A0A5C3M0P2"/>
<gene>
    <name evidence="3" type="ORF">BDQ12DRAFT_98039</name>
</gene>
<feature type="transmembrane region" description="Helical" evidence="1">
    <location>
        <begin position="114"/>
        <end position="137"/>
    </location>
</feature>
<keyword evidence="1" id="KW-1133">Transmembrane helix</keyword>
<feature type="transmembrane region" description="Helical" evidence="1">
    <location>
        <begin position="52"/>
        <end position="73"/>
    </location>
</feature>
<dbReference type="OrthoDB" id="3038990at2759"/>
<accession>A0A5C3M0P2</accession>
<protein>
    <recommendedName>
        <fullName evidence="2">DUF6533 domain-containing protein</fullName>
    </recommendedName>
</protein>
<dbReference type="STRING" id="68775.A0A5C3M0P2"/>
<dbReference type="Pfam" id="PF20151">
    <property type="entry name" value="DUF6533"/>
    <property type="match status" value="1"/>
</dbReference>
<feature type="transmembrane region" description="Helical" evidence="1">
    <location>
        <begin position="12"/>
        <end position="31"/>
    </location>
</feature>
<evidence type="ECO:0000313" key="4">
    <source>
        <dbReference type="Proteomes" id="UP000308652"/>
    </source>
</evidence>
<keyword evidence="1" id="KW-0472">Membrane</keyword>
<dbReference type="EMBL" id="ML213602">
    <property type="protein sequence ID" value="TFK38712.1"/>
    <property type="molecule type" value="Genomic_DNA"/>
</dbReference>
<sequence length="314" mass="34712">MPQLSPSLTYESQISGCIYVSALAVLVWDIIINLGDDYQLLFKCAIRPPTAVYYLSRASTLAYMVTSFVIQIGNIGDCQALSTAVGALSSLSVSMTSMLFLLRVRAVYHDSKPVIRLFFVFLWVVVSSMSILLSVVFSGGHVGTTRRCTISIAKNARYIEYSAFCQLANDTVIFSAISYRVLTFPLVHGSLKSRAKYFFGGKSLPTVLHLLLQSGQHYYLMSVCGYIVLLVLHKFPVSDQYHGIYVTPVLINNIMACAVFRRVKFGLITHDGSSLPNIEFKVPSSNQAGVTLPSHYADRLSQDPVSTYIPSSFH</sequence>
<evidence type="ECO:0000259" key="2">
    <source>
        <dbReference type="Pfam" id="PF20151"/>
    </source>
</evidence>
<evidence type="ECO:0000256" key="1">
    <source>
        <dbReference type="SAM" id="Phobius"/>
    </source>
</evidence>
<feature type="domain" description="DUF6533" evidence="2">
    <location>
        <begin position="17"/>
        <end position="61"/>
    </location>
</feature>
<keyword evidence="1" id="KW-0812">Transmembrane</keyword>
<feature type="transmembrane region" description="Helical" evidence="1">
    <location>
        <begin position="79"/>
        <end position="102"/>
    </location>
</feature>
<dbReference type="InterPro" id="IPR045340">
    <property type="entry name" value="DUF6533"/>
</dbReference>
<organism evidence="3 4">
    <name type="scientific">Crucibulum laeve</name>
    <dbReference type="NCBI Taxonomy" id="68775"/>
    <lineage>
        <taxon>Eukaryota</taxon>
        <taxon>Fungi</taxon>
        <taxon>Dikarya</taxon>
        <taxon>Basidiomycota</taxon>
        <taxon>Agaricomycotina</taxon>
        <taxon>Agaricomycetes</taxon>
        <taxon>Agaricomycetidae</taxon>
        <taxon>Agaricales</taxon>
        <taxon>Agaricineae</taxon>
        <taxon>Nidulariaceae</taxon>
        <taxon>Crucibulum</taxon>
    </lineage>
</organism>
<proteinExistence type="predicted"/>
<evidence type="ECO:0000313" key="3">
    <source>
        <dbReference type="EMBL" id="TFK38712.1"/>
    </source>
</evidence>
<dbReference type="Proteomes" id="UP000308652">
    <property type="component" value="Unassembled WGS sequence"/>
</dbReference>
<reference evidence="3 4" key="1">
    <citation type="journal article" date="2019" name="Nat. Ecol. Evol.">
        <title>Megaphylogeny resolves global patterns of mushroom evolution.</title>
        <authorList>
            <person name="Varga T."/>
            <person name="Krizsan K."/>
            <person name="Foldi C."/>
            <person name="Dima B."/>
            <person name="Sanchez-Garcia M."/>
            <person name="Sanchez-Ramirez S."/>
            <person name="Szollosi G.J."/>
            <person name="Szarkandi J.G."/>
            <person name="Papp V."/>
            <person name="Albert L."/>
            <person name="Andreopoulos W."/>
            <person name="Angelini C."/>
            <person name="Antonin V."/>
            <person name="Barry K.W."/>
            <person name="Bougher N.L."/>
            <person name="Buchanan P."/>
            <person name="Buyck B."/>
            <person name="Bense V."/>
            <person name="Catcheside P."/>
            <person name="Chovatia M."/>
            <person name="Cooper J."/>
            <person name="Damon W."/>
            <person name="Desjardin D."/>
            <person name="Finy P."/>
            <person name="Geml J."/>
            <person name="Haridas S."/>
            <person name="Hughes K."/>
            <person name="Justo A."/>
            <person name="Karasinski D."/>
            <person name="Kautmanova I."/>
            <person name="Kiss B."/>
            <person name="Kocsube S."/>
            <person name="Kotiranta H."/>
            <person name="LaButti K.M."/>
            <person name="Lechner B.E."/>
            <person name="Liimatainen K."/>
            <person name="Lipzen A."/>
            <person name="Lukacs Z."/>
            <person name="Mihaltcheva S."/>
            <person name="Morgado L.N."/>
            <person name="Niskanen T."/>
            <person name="Noordeloos M.E."/>
            <person name="Ohm R.A."/>
            <person name="Ortiz-Santana B."/>
            <person name="Ovrebo C."/>
            <person name="Racz N."/>
            <person name="Riley R."/>
            <person name="Savchenko A."/>
            <person name="Shiryaev A."/>
            <person name="Soop K."/>
            <person name="Spirin V."/>
            <person name="Szebenyi C."/>
            <person name="Tomsovsky M."/>
            <person name="Tulloss R.E."/>
            <person name="Uehling J."/>
            <person name="Grigoriev I.V."/>
            <person name="Vagvolgyi C."/>
            <person name="Papp T."/>
            <person name="Martin F.M."/>
            <person name="Miettinen O."/>
            <person name="Hibbett D.S."/>
            <person name="Nagy L.G."/>
        </authorList>
    </citation>
    <scope>NUCLEOTIDE SEQUENCE [LARGE SCALE GENOMIC DNA]</scope>
    <source>
        <strain evidence="3 4">CBS 166.37</strain>
    </source>
</reference>
<name>A0A5C3M0P2_9AGAR</name>